<protein>
    <submittedName>
        <fullName evidence="1">Uncharacterized protein</fullName>
    </submittedName>
</protein>
<evidence type="ECO:0000313" key="2">
    <source>
        <dbReference type="Proteomes" id="UP000636709"/>
    </source>
</evidence>
<dbReference type="InterPro" id="IPR053197">
    <property type="entry name" value="F-box_SCFL_complex_component"/>
</dbReference>
<name>A0A835BZ24_9POAL</name>
<dbReference type="PANTHER" id="PTHR34223">
    <property type="entry name" value="OS11G0201299 PROTEIN"/>
    <property type="match status" value="1"/>
</dbReference>
<dbReference type="SUPFAM" id="SSF52047">
    <property type="entry name" value="RNI-like"/>
    <property type="match status" value="1"/>
</dbReference>
<comment type="caution">
    <text evidence="1">The sequence shown here is derived from an EMBL/GenBank/DDBJ whole genome shotgun (WGS) entry which is preliminary data.</text>
</comment>
<dbReference type="EMBL" id="JACEFO010001753">
    <property type="protein sequence ID" value="KAF8711306.1"/>
    <property type="molecule type" value="Genomic_DNA"/>
</dbReference>
<sequence length="352" mass="39492">MGTARTLCRRRTSENSSAWLKSCSTSCSRMVLSSERPMPTTTFFWTASSVMQLGVGDCICPGARMRFWEILEAVLFVNRFLLLRGGAPLDELVVTCGEIYSDIVGGYTADGDETVERRRQTWERSAELSRSAGAWIHHALTFCQTRVIRFQGSPSARIGGTWSISDVFVSRLLVTLDLTDATLKYSSLDFSRCPALEELGMRCCSIHADMILSQSLRRLSITGCSFDGNTRCRISAPRFTSLRLVVDSGRAPILDEMPLLVTANVRFMDCDCYDICENNRYYGDCGDDENDSPREHILASKRLKAVKIKWYKQNKVVEKILRILTTYGVPTAQIQIEEVFNPPEGIIGTLQI</sequence>
<dbReference type="OrthoDB" id="690775at2759"/>
<evidence type="ECO:0000313" key="1">
    <source>
        <dbReference type="EMBL" id="KAF8711306.1"/>
    </source>
</evidence>
<proteinExistence type="predicted"/>
<dbReference type="AlphaFoldDB" id="A0A835BZ24"/>
<reference evidence="1" key="1">
    <citation type="submission" date="2020-07" db="EMBL/GenBank/DDBJ databases">
        <title>Genome sequence and genetic diversity analysis of an under-domesticated orphan crop, white fonio (Digitaria exilis).</title>
        <authorList>
            <person name="Bennetzen J.L."/>
            <person name="Chen S."/>
            <person name="Ma X."/>
            <person name="Wang X."/>
            <person name="Yssel A.E.J."/>
            <person name="Chaluvadi S.R."/>
            <person name="Johnson M."/>
            <person name="Gangashetty P."/>
            <person name="Hamidou F."/>
            <person name="Sanogo M.D."/>
            <person name="Zwaenepoel A."/>
            <person name="Wallace J."/>
            <person name="Van De Peer Y."/>
            <person name="Van Deynze A."/>
        </authorList>
    </citation>
    <scope>NUCLEOTIDE SEQUENCE</scope>
    <source>
        <tissue evidence="1">Leaves</tissue>
    </source>
</reference>
<dbReference type="PANTHER" id="PTHR34223:SF51">
    <property type="entry name" value="OS06G0556300 PROTEIN"/>
    <property type="match status" value="1"/>
</dbReference>
<dbReference type="Proteomes" id="UP000636709">
    <property type="component" value="Unassembled WGS sequence"/>
</dbReference>
<organism evidence="1 2">
    <name type="scientific">Digitaria exilis</name>
    <dbReference type="NCBI Taxonomy" id="1010633"/>
    <lineage>
        <taxon>Eukaryota</taxon>
        <taxon>Viridiplantae</taxon>
        <taxon>Streptophyta</taxon>
        <taxon>Embryophyta</taxon>
        <taxon>Tracheophyta</taxon>
        <taxon>Spermatophyta</taxon>
        <taxon>Magnoliopsida</taxon>
        <taxon>Liliopsida</taxon>
        <taxon>Poales</taxon>
        <taxon>Poaceae</taxon>
        <taxon>PACMAD clade</taxon>
        <taxon>Panicoideae</taxon>
        <taxon>Panicodae</taxon>
        <taxon>Paniceae</taxon>
        <taxon>Anthephorinae</taxon>
        <taxon>Digitaria</taxon>
    </lineage>
</organism>
<accession>A0A835BZ24</accession>
<gene>
    <name evidence="1" type="ORF">HU200_029329</name>
</gene>
<keyword evidence="2" id="KW-1185">Reference proteome</keyword>